<feature type="transmembrane region" description="Helical" evidence="6">
    <location>
        <begin position="217"/>
        <end position="234"/>
    </location>
</feature>
<evidence type="ECO:0000256" key="3">
    <source>
        <dbReference type="ARBA" id="ARBA00022692"/>
    </source>
</evidence>
<evidence type="ECO:0000256" key="2">
    <source>
        <dbReference type="ARBA" id="ARBA00022475"/>
    </source>
</evidence>
<name>A0A4R3NBZ9_9GAMM</name>
<keyword evidence="3 6" id="KW-0812">Transmembrane</keyword>
<evidence type="ECO:0000256" key="5">
    <source>
        <dbReference type="ARBA" id="ARBA00023136"/>
    </source>
</evidence>
<organism evidence="7 8">
    <name type="scientific">Thermomonas haemolytica</name>
    <dbReference type="NCBI Taxonomy" id="141949"/>
    <lineage>
        <taxon>Bacteria</taxon>
        <taxon>Pseudomonadati</taxon>
        <taxon>Pseudomonadota</taxon>
        <taxon>Gammaproteobacteria</taxon>
        <taxon>Lysobacterales</taxon>
        <taxon>Lysobacteraceae</taxon>
        <taxon>Thermomonas</taxon>
    </lineage>
</organism>
<feature type="transmembrane region" description="Helical" evidence="6">
    <location>
        <begin position="183"/>
        <end position="205"/>
    </location>
</feature>
<comment type="caution">
    <text evidence="7">The sequence shown here is derived from an EMBL/GenBank/DDBJ whole genome shotgun (WGS) entry which is preliminary data.</text>
</comment>
<evidence type="ECO:0000256" key="4">
    <source>
        <dbReference type="ARBA" id="ARBA00022989"/>
    </source>
</evidence>
<evidence type="ECO:0000256" key="1">
    <source>
        <dbReference type="ARBA" id="ARBA00004651"/>
    </source>
</evidence>
<dbReference type="PANTHER" id="PTHR30250:SF11">
    <property type="entry name" value="O-ANTIGEN TRANSPORTER-RELATED"/>
    <property type="match status" value="1"/>
</dbReference>
<keyword evidence="4 6" id="KW-1133">Transmembrane helix</keyword>
<comment type="subcellular location">
    <subcellularLocation>
        <location evidence="1">Cell membrane</location>
        <topology evidence="1">Multi-pass membrane protein</topology>
    </subcellularLocation>
</comment>
<evidence type="ECO:0000256" key="6">
    <source>
        <dbReference type="SAM" id="Phobius"/>
    </source>
</evidence>
<keyword evidence="8" id="KW-1185">Reference proteome</keyword>
<dbReference type="PANTHER" id="PTHR30250">
    <property type="entry name" value="PST FAMILY PREDICTED COLANIC ACID TRANSPORTER"/>
    <property type="match status" value="1"/>
</dbReference>
<feature type="transmembrane region" description="Helical" evidence="6">
    <location>
        <begin position="271"/>
        <end position="289"/>
    </location>
</feature>
<reference evidence="7 8" key="1">
    <citation type="submission" date="2019-03" db="EMBL/GenBank/DDBJ databases">
        <title>Genomic Encyclopedia of Type Strains, Phase IV (KMG-IV): sequencing the most valuable type-strain genomes for metagenomic binning, comparative biology and taxonomic classification.</title>
        <authorList>
            <person name="Goeker M."/>
        </authorList>
    </citation>
    <scope>NUCLEOTIDE SEQUENCE [LARGE SCALE GENOMIC DNA]</scope>
    <source>
        <strain evidence="7 8">DSM 13605</strain>
    </source>
</reference>
<feature type="transmembrane region" description="Helical" evidence="6">
    <location>
        <begin position="71"/>
        <end position="91"/>
    </location>
</feature>
<dbReference type="AlphaFoldDB" id="A0A4R3NBZ9"/>
<evidence type="ECO:0000313" key="8">
    <source>
        <dbReference type="Proteomes" id="UP000295414"/>
    </source>
</evidence>
<dbReference type="Proteomes" id="UP000295414">
    <property type="component" value="Unassembled WGS sequence"/>
</dbReference>
<feature type="transmembrane region" description="Helical" evidence="6">
    <location>
        <begin position="246"/>
        <end position="265"/>
    </location>
</feature>
<dbReference type="GO" id="GO:0005886">
    <property type="term" value="C:plasma membrane"/>
    <property type="evidence" value="ECO:0007669"/>
    <property type="project" value="UniProtKB-SubCell"/>
</dbReference>
<keyword evidence="5 6" id="KW-0472">Membrane</keyword>
<keyword evidence="2" id="KW-1003">Cell membrane</keyword>
<protein>
    <recommendedName>
        <fullName evidence="9">PST family polysaccharide transporter</fullName>
    </recommendedName>
</protein>
<dbReference type="EMBL" id="SMAP01000003">
    <property type="protein sequence ID" value="TCT24703.1"/>
    <property type="molecule type" value="Genomic_DNA"/>
</dbReference>
<accession>A0A4R3NBZ9</accession>
<gene>
    <name evidence="7" type="ORF">EDC34_10342</name>
</gene>
<proteinExistence type="predicted"/>
<evidence type="ECO:0008006" key="9">
    <source>
        <dbReference type="Google" id="ProtNLM"/>
    </source>
</evidence>
<feature type="transmembrane region" description="Helical" evidence="6">
    <location>
        <begin position="42"/>
        <end position="65"/>
    </location>
</feature>
<feature type="transmembrane region" description="Helical" evidence="6">
    <location>
        <begin position="6"/>
        <end position="30"/>
    </location>
</feature>
<sequence>MLLPGNLPTFAACIAIAAEIAATSFTELGARHRQAQQDMHAFGAIQAGLPLLRLLALIVLFLSLHEVSATAALWAYATSGLAYTGFLYWCLSATTDTKTETASEAMAATSGLPFSLAVFASRLQAEFNKPVLAQTSFGLAGNYNVAQRLVDMASLPLMALQEALWPRLHAQPDPMRQLRRTGLVLIAMALALGAAIWLAAPLLPLLLGGSFTDTVGALRWLAWLPALQAFRALLNFQAIHHARMQLIGWAYAFGATASVAGVSALVPIFGINGAVIAGYAAEVAMIATLSRQKWRGK</sequence>
<dbReference type="InterPro" id="IPR050833">
    <property type="entry name" value="Poly_Biosynth_Transport"/>
</dbReference>
<evidence type="ECO:0000313" key="7">
    <source>
        <dbReference type="EMBL" id="TCT24703.1"/>
    </source>
</evidence>